<dbReference type="AlphaFoldDB" id="A0A2T1HTB7"/>
<accession>A0A2T1HTB7</accession>
<sequence length="249" mass="25932">MPMTSGSKLASLAEAVSRVPDGACVAIGGHDGRRSPMALICEIIRQGCTGLRLVGWDGGFAFDLLEAAGCAASVETGPAVRDRIRAAALGWTAAPSGAGAPSLALRPDVVLLHGEWADSVGDVRFPVETWEPESPDLLLAQAGASVIASVEQIVSAEAITRRATDPCLPGATIACVAEAPYGAYPTACETRYEVAEQALAEAVAAIRAPETLDAWLDAHVFGPADHWSALDRIGARRLLGVTRDRVLRV</sequence>
<protein>
    <recommendedName>
        <fullName evidence="3">CoA transferase subunit A</fullName>
    </recommendedName>
</protein>
<reference evidence="2" key="1">
    <citation type="submission" date="2018-03" db="EMBL/GenBank/DDBJ databases">
        <authorList>
            <person name="Sun L."/>
            <person name="Liu H."/>
            <person name="Chen W."/>
            <person name="Huang K."/>
            <person name="Liu W."/>
            <person name="Gao X."/>
        </authorList>
    </citation>
    <scope>NUCLEOTIDE SEQUENCE [LARGE SCALE GENOMIC DNA]</scope>
    <source>
        <strain evidence="2">SH9</strain>
    </source>
</reference>
<evidence type="ECO:0008006" key="3">
    <source>
        <dbReference type="Google" id="ProtNLM"/>
    </source>
</evidence>
<dbReference type="SUPFAM" id="SSF100950">
    <property type="entry name" value="NagB/RpiA/CoA transferase-like"/>
    <property type="match status" value="1"/>
</dbReference>
<dbReference type="Gene3D" id="3.40.1080.10">
    <property type="entry name" value="Glutaconate Coenzyme A-transferase"/>
    <property type="match status" value="1"/>
</dbReference>
<keyword evidence="2" id="KW-1185">Reference proteome</keyword>
<dbReference type="EMBL" id="PVZS01000010">
    <property type="protein sequence ID" value="PSC04901.1"/>
    <property type="molecule type" value="Genomic_DNA"/>
</dbReference>
<dbReference type="InterPro" id="IPR004165">
    <property type="entry name" value="CoA_trans_fam_I"/>
</dbReference>
<dbReference type="Pfam" id="PF01144">
    <property type="entry name" value="CoA_trans"/>
    <property type="match status" value="1"/>
</dbReference>
<dbReference type="GO" id="GO:0008410">
    <property type="term" value="F:CoA-transferase activity"/>
    <property type="evidence" value="ECO:0007669"/>
    <property type="project" value="InterPro"/>
</dbReference>
<proteinExistence type="predicted"/>
<dbReference type="InterPro" id="IPR037171">
    <property type="entry name" value="NagB/RpiA_transferase-like"/>
</dbReference>
<dbReference type="Proteomes" id="UP000239772">
    <property type="component" value="Unassembled WGS sequence"/>
</dbReference>
<name>A0A2T1HTB7_9HYPH</name>
<gene>
    <name evidence="1" type="ORF">SLNSH_10605</name>
</gene>
<dbReference type="SMART" id="SM00882">
    <property type="entry name" value="CoA_trans"/>
    <property type="match status" value="1"/>
</dbReference>
<evidence type="ECO:0000313" key="2">
    <source>
        <dbReference type="Proteomes" id="UP000239772"/>
    </source>
</evidence>
<evidence type="ECO:0000313" key="1">
    <source>
        <dbReference type="EMBL" id="PSC04901.1"/>
    </source>
</evidence>
<organism evidence="1 2">
    <name type="scientific">Alsobacter soli</name>
    <dbReference type="NCBI Taxonomy" id="2109933"/>
    <lineage>
        <taxon>Bacteria</taxon>
        <taxon>Pseudomonadati</taxon>
        <taxon>Pseudomonadota</taxon>
        <taxon>Alphaproteobacteria</taxon>
        <taxon>Hyphomicrobiales</taxon>
        <taxon>Alsobacteraceae</taxon>
        <taxon>Alsobacter</taxon>
    </lineage>
</organism>
<comment type="caution">
    <text evidence="1">The sequence shown here is derived from an EMBL/GenBank/DDBJ whole genome shotgun (WGS) entry which is preliminary data.</text>
</comment>